<organism evidence="2">
    <name type="scientific">Caloglossa monosticha</name>
    <dbReference type="NCBI Taxonomy" id="76906"/>
    <lineage>
        <taxon>Eukaryota</taxon>
        <taxon>Rhodophyta</taxon>
        <taxon>Florideophyceae</taxon>
        <taxon>Rhodymeniophycidae</taxon>
        <taxon>Ceramiales</taxon>
        <taxon>Delesseriaceae</taxon>
        <taxon>Caloglossa</taxon>
    </lineage>
</organism>
<geneLocation type="chloroplast" evidence="2"/>
<name>A0A1Z1M538_9FLOR</name>
<keyword evidence="1" id="KW-0472">Membrane</keyword>
<dbReference type="EMBL" id="MF101416">
    <property type="protein sequence ID" value="ARW60963.1"/>
    <property type="molecule type" value="Genomic_DNA"/>
</dbReference>
<keyword evidence="1" id="KW-0812">Transmembrane</keyword>
<dbReference type="AlphaFoldDB" id="A0A1Z1M538"/>
<keyword evidence="2" id="KW-0150">Chloroplast</keyword>
<evidence type="ECO:0000256" key="1">
    <source>
        <dbReference type="SAM" id="Phobius"/>
    </source>
</evidence>
<proteinExistence type="predicted"/>
<accession>A0A1Z1M538</accession>
<gene>
    <name evidence="2" type="primary">orf34b</name>
</gene>
<sequence>MILSKKLLVYTVLFKAGILLNCFNAFIFCLFFIK</sequence>
<feature type="transmembrane region" description="Helical" evidence="1">
    <location>
        <begin position="7"/>
        <end position="33"/>
    </location>
</feature>
<dbReference type="GeneID" id="33353929"/>
<dbReference type="RefSeq" id="YP_009392401.1">
    <property type="nucleotide sequence ID" value="NC_035263.1"/>
</dbReference>
<evidence type="ECO:0000313" key="2">
    <source>
        <dbReference type="EMBL" id="ARW60963.1"/>
    </source>
</evidence>
<keyword evidence="1" id="KW-1133">Transmembrane helix</keyword>
<keyword evidence="2" id="KW-0934">Plastid</keyword>
<protein>
    <submittedName>
        <fullName evidence="2">Uncharacterized protein</fullName>
    </submittedName>
</protein>
<reference evidence="2" key="1">
    <citation type="journal article" date="2017" name="J. Phycol.">
        <title>Analysis of chloroplast genomes and a supermatrix inform reclassification of the Rhodomelaceae (Rhodophyta).</title>
        <authorList>
            <person name="Diaz-Tapia P."/>
            <person name="Maggs C.A."/>
            <person name="West J.A."/>
            <person name="Verbruggen H."/>
        </authorList>
    </citation>
    <scope>NUCLEOTIDE SEQUENCE</scope>
    <source>
        <strain evidence="2">JW3046</strain>
    </source>
</reference>